<evidence type="ECO:0000313" key="6">
    <source>
        <dbReference type="Proteomes" id="UP001055439"/>
    </source>
</evidence>
<keyword evidence="3" id="KW-0175">Coiled coil</keyword>
<keyword evidence="2" id="KW-0677">Repeat</keyword>
<evidence type="ECO:0000313" key="5">
    <source>
        <dbReference type="EMBL" id="URD75001.1"/>
    </source>
</evidence>
<dbReference type="InterPro" id="IPR015915">
    <property type="entry name" value="Kelch-typ_b-propeller"/>
</dbReference>
<dbReference type="PANTHER" id="PTHR46093">
    <property type="entry name" value="ACYL-COA-BINDING DOMAIN-CONTAINING PROTEIN 5"/>
    <property type="match status" value="1"/>
</dbReference>
<dbReference type="OrthoDB" id="10251809at2759"/>
<name>A0A9E7JBN5_9LILI</name>
<dbReference type="Pfam" id="PF24681">
    <property type="entry name" value="Kelch_KLHDC2_KLHL20_DRC7"/>
    <property type="match status" value="2"/>
</dbReference>
<dbReference type="AlphaFoldDB" id="A0A9E7JBN5"/>
<proteinExistence type="predicted"/>
<evidence type="ECO:0000256" key="4">
    <source>
        <dbReference type="SAM" id="MobiDB-lite"/>
    </source>
</evidence>
<sequence>MLKRKEKKRINKNGVSRRRSVWRFPSDLSRALDRTPSAAAARTWESTATAISNSEDCSRRKKDKSVNGVRFLRHRLLSSPKTLGFSAVALPFLESAGPTSLLDSFVPGTGAPNAKNFRVLPPPDEAREVHLADPVQGTRSPVRPSKRHSQSIEENEVLPSSSGRSDGHNCHCSSRTFDLHKCSVDSSENWKVLPTYGNKPTPRFHHAAAIVGSKMVVFGGDSSHGVLDDTLILSLDTLTWATATSNVYSSPGGVSLKIPACRGHALVSWGKSALLVGGKTEPSSDKLSVWSFNVETECWSHIEAKGNIPVARSGHTVLRAGTVLILFGGEDVKGRKLNDLFMFDLKSLSWLPLHYKGTGPSARSNHVAALYEDKLLFVFGGQSKSRILNDLYSLDFETMIWSRIKVRGHHPSPRAGSCGALCGTKWYITGGGSKRKRHAETLVFDVLKLEWSASVLSPTVSITTNRGFSLLPVHHKDKSFLLAFGGYKKEPSNQVEILFLVTNKCSMSWRSAPETELLPYEECGANIKELGAHLKAVSSPASVNPVARHSLASALEQQISGRKSISDDPSASTLCKQCHQDQDYGLAAKSQKPLEDEKYETDDQLVLHNTSSQRSKRQEAEIKMDIAGILASTEEMHAESEGSNVDRVLPIETDGRPVLTNPSNICQLYETKIASLTRKNVLLEEQLKAALTCREAAEKNLSSAVKSKQEVETKLADAVKEVELLKEKLAGVELAQEEANGLSNIVHSHNELYSTRGVLAGERARAFQLQVEVFHLKQRLQSLENRAPTPRKPIQICNDVLKQRMQSFENRAPTPTEPIQ</sequence>
<dbReference type="Proteomes" id="UP001055439">
    <property type="component" value="Chromosome 1"/>
</dbReference>
<organism evidence="5 6">
    <name type="scientific">Musa troglodytarum</name>
    <name type="common">fe'i banana</name>
    <dbReference type="NCBI Taxonomy" id="320322"/>
    <lineage>
        <taxon>Eukaryota</taxon>
        <taxon>Viridiplantae</taxon>
        <taxon>Streptophyta</taxon>
        <taxon>Embryophyta</taxon>
        <taxon>Tracheophyta</taxon>
        <taxon>Spermatophyta</taxon>
        <taxon>Magnoliopsida</taxon>
        <taxon>Liliopsida</taxon>
        <taxon>Zingiberales</taxon>
        <taxon>Musaceae</taxon>
        <taxon>Musa</taxon>
    </lineage>
</organism>
<feature type="coiled-coil region" evidence="3">
    <location>
        <begin position="666"/>
        <end position="735"/>
    </location>
</feature>
<gene>
    <name evidence="5" type="ORF">MUK42_10171</name>
</gene>
<reference evidence="5" key="1">
    <citation type="submission" date="2022-05" db="EMBL/GenBank/DDBJ databases">
        <title>The Musa troglodytarum L. genome provides insights into the mechanism of non-climacteric behaviour and enrichment of carotenoids.</title>
        <authorList>
            <person name="Wang J."/>
        </authorList>
    </citation>
    <scope>NUCLEOTIDE SEQUENCE</scope>
    <source>
        <tissue evidence="5">Leaf</tissue>
    </source>
</reference>
<dbReference type="EMBL" id="CP097502">
    <property type="protein sequence ID" value="URD75001.1"/>
    <property type="molecule type" value="Genomic_DNA"/>
</dbReference>
<accession>A0A9E7JBN5</accession>
<keyword evidence="1" id="KW-0880">Kelch repeat</keyword>
<dbReference type="PANTHER" id="PTHR46093:SF4">
    <property type="entry name" value="GALACTOSE OXIDASE_KELCH REPEAT SUPERFAMILY PROTEIN"/>
    <property type="match status" value="1"/>
</dbReference>
<keyword evidence="6" id="KW-1185">Reference proteome</keyword>
<protein>
    <submittedName>
        <fullName evidence="5">Kelch repeat protein</fullName>
    </submittedName>
</protein>
<feature type="non-terminal residue" evidence="5">
    <location>
        <position position="820"/>
    </location>
</feature>
<feature type="region of interest" description="Disordered" evidence="4">
    <location>
        <begin position="128"/>
        <end position="166"/>
    </location>
</feature>
<evidence type="ECO:0000256" key="1">
    <source>
        <dbReference type="ARBA" id="ARBA00022441"/>
    </source>
</evidence>
<evidence type="ECO:0000256" key="2">
    <source>
        <dbReference type="ARBA" id="ARBA00022737"/>
    </source>
</evidence>
<dbReference type="SUPFAM" id="SSF117281">
    <property type="entry name" value="Kelch motif"/>
    <property type="match status" value="1"/>
</dbReference>
<dbReference type="Gene3D" id="2.120.10.80">
    <property type="entry name" value="Kelch-type beta propeller"/>
    <property type="match status" value="2"/>
</dbReference>
<evidence type="ECO:0000256" key="3">
    <source>
        <dbReference type="SAM" id="Coils"/>
    </source>
</evidence>